<dbReference type="AlphaFoldDB" id="Q09AB8"/>
<dbReference type="PANTHER" id="PTHR21621">
    <property type="entry name" value="RIBOSOMAL PROTEIN S6 MODIFICATION PROTEIN"/>
    <property type="match status" value="1"/>
</dbReference>
<protein>
    <recommendedName>
        <fullName evidence="3">ATP-grasp domain-containing protein</fullName>
    </recommendedName>
</protein>
<feature type="domain" description="ATP-grasp" evidence="3">
    <location>
        <begin position="267"/>
        <end position="456"/>
    </location>
</feature>
<dbReference type="PATRIC" id="fig|378806.16.peg.7974"/>
<reference evidence="4 5" key="1">
    <citation type="submission" date="2006-04" db="EMBL/GenBank/DDBJ databases">
        <authorList>
            <person name="Nierman W.C."/>
        </authorList>
    </citation>
    <scope>NUCLEOTIDE SEQUENCE [LARGE SCALE GENOMIC DNA]</scope>
    <source>
        <strain evidence="4 5">DW4/3-1</strain>
    </source>
</reference>
<evidence type="ECO:0000256" key="1">
    <source>
        <dbReference type="PROSITE-ProRule" id="PRU00409"/>
    </source>
</evidence>
<evidence type="ECO:0000313" key="5">
    <source>
        <dbReference type="Proteomes" id="UP000032702"/>
    </source>
</evidence>
<dbReference type="Gene3D" id="3.30.470.20">
    <property type="entry name" value="ATP-grasp fold, B domain"/>
    <property type="match status" value="1"/>
</dbReference>
<dbReference type="InterPro" id="IPR048936">
    <property type="entry name" value="MvdD-like_ATPgrasp"/>
</dbReference>
<accession>Q09AB8</accession>
<name>Q09AB8_STIAD</name>
<dbReference type="Pfam" id="PF21068">
    <property type="entry name" value="ATPgraspMvdD"/>
    <property type="match status" value="1"/>
</dbReference>
<feature type="region of interest" description="Disordered" evidence="2">
    <location>
        <begin position="460"/>
        <end position="479"/>
    </location>
</feature>
<dbReference type="SUPFAM" id="SSF56059">
    <property type="entry name" value="Glutathione synthetase ATP-binding domain-like"/>
    <property type="match status" value="1"/>
</dbReference>
<evidence type="ECO:0000259" key="3">
    <source>
        <dbReference type="PROSITE" id="PS50975"/>
    </source>
</evidence>
<organism evidence="4 5">
    <name type="scientific">Stigmatella aurantiaca (strain DW4/3-1)</name>
    <dbReference type="NCBI Taxonomy" id="378806"/>
    <lineage>
        <taxon>Bacteria</taxon>
        <taxon>Pseudomonadati</taxon>
        <taxon>Myxococcota</taxon>
        <taxon>Myxococcia</taxon>
        <taxon>Myxococcales</taxon>
        <taxon>Cystobacterineae</taxon>
        <taxon>Archangiaceae</taxon>
        <taxon>Stigmatella</taxon>
    </lineage>
</organism>
<dbReference type="PANTHER" id="PTHR21621:SF0">
    <property type="entry name" value="BETA-CITRYLGLUTAMATE SYNTHASE B-RELATED"/>
    <property type="match status" value="1"/>
</dbReference>
<keyword evidence="1" id="KW-0547">Nucleotide-binding</keyword>
<dbReference type="EMBL" id="AAMD01000014">
    <property type="protein sequence ID" value="EAU68659.1"/>
    <property type="molecule type" value="Genomic_DNA"/>
</dbReference>
<dbReference type="InterPro" id="IPR011761">
    <property type="entry name" value="ATP-grasp"/>
</dbReference>
<dbReference type="GO" id="GO:0009432">
    <property type="term" value="P:SOS response"/>
    <property type="evidence" value="ECO:0007669"/>
    <property type="project" value="TreeGrafter"/>
</dbReference>
<keyword evidence="1" id="KW-0067">ATP-binding</keyword>
<dbReference type="Proteomes" id="UP000032702">
    <property type="component" value="Unassembled WGS sequence"/>
</dbReference>
<dbReference type="GO" id="GO:0005524">
    <property type="term" value="F:ATP binding"/>
    <property type="evidence" value="ECO:0007669"/>
    <property type="project" value="UniProtKB-UniRule"/>
</dbReference>
<feature type="region of interest" description="Disordered" evidence="2">
    <location>
        <begin position="22"/>
        <end position="113"/>
    </location>
</feature>
<gene>
    <name evidence="4" type="ORF">STIAU_6008</name>
</gene>
<dbReference type="GO" id="GO:0005737">
    <property type="term" value="C:cytoplasm"/>
    <property type="evidence" value="ECO:0007669"/>
    <property type="project" value="TreeGrafter"/>
</dbReference>
<feature type="compositionally biased region" description="Basic and acidic residues" evidence="2">
    <location>
        <begin position="468"/>
        <end position="479"/>
    </location>
</feature>
<evidence type="ECO:0000256" key="2">
    <source>
        <dbReference type="SAM" id="MobiDB-lite"/>
    </source>
</evidence>
<dbReference type="PROSITE" id="PS50975">
    <property type="entry name" value="ATP_GRASP"/>
    <property type="match status" value="1"/>
</dbReference>
<dbReference type="GO" id="GO:0046872">
    <property type="term" value="F:metal ion binding"/>
    <property type="evidence" value="ECO:0007669"/>
    <property type="project" value="InterPro"/>
</dbReference>
<dbReference type="GO" id="GO:0018169">
    <property type="term" value="F:ribosomal S6-glutamic acid ligase activity"/>
    <property type="evidence" value="ECO:0007669"/>
    <property type="project" value="TreeGrafter"/>
</dbReference>
<sequence>MFVPLGTQKGTSKDRPAGLLAHHIPRLPSPSGCGPEAGNGRGARAIPRRAGHTEASNENEGKEPGAARWQATLLRTSARGAGARPGRGRLSGHHHEEVSLGLGRGDGHPEVPLGQRRRMRSLSPAAGTSPMPSARGSVLLLTHSRDHYTVDRVAQALSRLGARPVRIDTDGFPSVLTLTSRMGPAGSDVSLRTATGKRRSQDIRAVWLRRLAPPRLDEALEPVWREGCFRESHAALEGFLDGLEAAGCRFINPLAAEQTASNKLHQLRQAQALGLEIPRTLVTNDAGQVRAFFEEVRGRMVAKMLTPLSQSMEGGHPFVYTSAVGPQQLEQLEGLRHSPMVFQERIDKVRELRVAVVGPHCFVGAIDASRSVTGQVDWRRARPGECHWEPGDVSPAVAARLVRLVAQLGLVYGAVDLIVTPEGRHVFLEVNPGGEWGMLERELGLPISEALAEALVTGDRVPPSSFRSSHDRPHRDPFP</sequence>
<comment type="caution">
    <text evidence="4">The sequence shown here is derived from an EMBL/GenBank/DDBJ whole genome shotgun (WGS) entry which is preliminary data.</text>
</comment>
<proteinExistence type="predicted"/>
<evidence type="ECO:0000313" key="4">
    <source>
        <dbReference type="EMBL" id="EAU68659.1"/>
    </source>
</evidence>